<dbReference type="VEuPathDB" id="FungiDB:RhiirA1_451180"/>
<dbReference type="Proteomes" id="UP000233469">
    <property type="component" value="Unassembled WGS sequence"/>
</dbReference>
<protein>
    <submittedName>
        <fullName evidence="2">Uncharacterized protein</fullName>
    </submittedName>
</protein>
<dbReference type="VEuPathDB" id="FungiDB:FUN_025402"/>
<reference evidence="2 3" key="2">
    <citation type="submission" date="2017-10" db="EMBL/GenBank/DDBJ databases">
        <title>Extensive intraspecific genome diversity in a model arbuscular mycorrhizal fungus.</title>
        <authorList>
            <person name="Chen E.C.H."/>
            <person name="Morin E."/>
            <person name="Baudet D."/>
            <person name="Noel J."/>
            <person name="Ndikumana S."/>
            <person name="Charron P."/>
            <person name="St-Onge C."/>
            <person name="Giorgi J."/>
            <person name="Grigoriev I.V."/>
            <person name="Roux C."/>
            <person name="Martin F.M."/>
            <person name="Corradi N."/>
        </authorList>
    </citation>
    <scope>NUCLEOTIDE SEQUENCE [LARGE SCALE GENOMIC DNA]</scope>
    <source>
        <strain evidence="2 3">C2</strain>
    </source>
</reference>
<evidence type="ECO:0000313" key="3">
    <source>
        <dbReference type="Proteomes" id="UP000233469"/>
    </source>
</evidence>
<reference evidence="2 3" key="1">
    <citation type="submission" date="2016-04" db="EMBL/GenBank/DDBJ databases">
        <title>Genome analyses suggest a sexual origin of heterokaryosis in a supposedly ancient asexual fungus.</title>
        <authorList>
            <person name="Ropars J."/>
            <person name="Sedzielewska K."/>
            <person name="Noel J."/>
            <person name="Charron P."/>
            <person name="Farinelli L."/>
            <person name="Marton T."/>
            <person name="Kruger M."/>
            <person name="Pelin A."/>
            <person name="Brachmann A."/>
            <person name="Corradi N."/>
        </authorList>
    </citation>
    <scope>NUCLEOTIDE SEQUENCE [LARGE SCALE GENOMIC DNA]</scope>
    <source>
        <strain evidence="2 3">C2</strain>
    </source>
</reference>
<evidence type="ECO:0000256" key="1">
    <source>
        <dbReference type="SAM" id="MobiDB-lite"/>
    </source>
</evidence>
<evidence type="ECO:0000313" key="2">
    <source>
        <dbReference type="EMBL" id="PKK65110.1"/>
    </source>
</evidence>
<accession>A0A2N1MU25</accession>
<feature type="compositionally biased region" description="Low complexity" evidence="1">
    <location>
        <begin position="297"/>
        <end position="308"/>
    </location>
</feature>
<feature type="region of interest" description="Disordered" evidence="1">
    <location>
        <begin position="281"/>
        <end position="337"/>
    </location>
</feature>
<sequence>MAKKNVHRNTTSGTDSSSSEDDEFVSSSSSSEEESASSSSSEEVVKYLDSRSYKKLKAKVFIWVDSDLKDIFEIDIKITWAEQKDEIVTKLLLALRKLIQGEEKIKNNKRRTAKNSKMQDKKKRRVVAANYLIQNNNNYINRYPKKDLINILKETGYHSEEWEETDPEGEWPVTIPAVVEKIKEPLDPCDDPDEIDINNPGKRINCKRSGQNQNNLRLLLHKRIDPTVNLLRTKQTTLKYKRIDGNVQETGAPPNGAPSWYLNKAALERLNCSTEVPIYDWDSENDSYNGDDDDDYNNPPDIDNNNNNRVESSKKHKRKKRKYHKKESKKRKSKKLK</sequence>
<feature type="compositionally biased region" description="Basic residues" evidence="1">
    <location>
        <begin position="314"/>
        <end position="337"/>
    </location>
</feature>
<dbReference type="EMBL" id="LLXL01001323">
    <property type="protein sequence ID" value="PKK65110.1"/>
    <property type="molecule type" value="Genomic_DNA"/>
</dbReference>
<organism evidence="2 3">
    <name type="scientific">Rhizophagus irregularis</name>
    <dbReference type="NCBI Taxonomy" id="588596"/>
    <lineage>
        <taxon>Eukaryota</taxon>
        <taxon>Fungi</taxon>
        <taxon>Fungi incertae sedis</taxon>
        <taxon>Mucoromycota</taxon>
        <taxon>Glomeromycotina</taxon>
        <taxon>Glomeromycetes</taxon>
        <taxon>Glomerales</taxon>
        <taxon>Glomeraceae</taxon>
        <taxon>Rhizophagus</taxon>
    </lineage>
</organism>
<feature type="compositionally biased region" description="Acidic residues" evidence="1">
    <location>
        <begin position="281"/>
        <end position="296"/>
    </location>
</feature>
<dbReference type="AlphaFoldDB" id="A0A2N1MU25"/>
<feature type="compositionally biased region" description="Low complexity" evidence="1">
    <location>
        <begin position="25"/>
        <end position="42"/>
    </location>
</feature>
<gene>
    <name evidence="2" type="ORF">RhiirC2_786602</name>
</gene>
<proteinExistence type="predicted"/>
<name>A0A2N1MU25_9GLOM</name>
<comment type="caution">
    <text evidence="2">The sequence shown here is derived from an EMBL/GenBank/DDBJ whole genome shotgun (WGS) entry which is preliminary data.</text>
</comment>
<dbReference type="VEuPathDB" id="FungiDB:RhiirFUN_010844"/>
<feature type="region of interest" description="Disordered" evidence="1">
    <location>
        <begin position="1"/>
        <end position="43"/>
    </location>
</feature>